<evidence type="ECO:0000313" key="3">
    <source>
        <dbReference type="Proteomes" id="UP000828251"/>
    </source>
</evidence>
<dbReference type="InterPro" id="IPR053151">
    <property type="entry name" value="RNase_H-like"/>
</dbReference>
<feature type="domain" description="RNase H type-1" evidence="1">
    <location>
        <begin position="67"/>
        <end position="149"/>
    </location>
</feature>
<dbReference type="GO" id="GO:0003676">
    <property type="term" value="F:nucleic acid binding"/>
    <property type="evidence" value="ECO:0007669"/>
    <property type="project" value="InterPro"/>
</dbReference>
<proteinExistence type="predicted"/>
<name>A0A9D3V5W3_9ROSI</name>
<dbReference type="CDD" id="cd06222">
    <property type="entry name" value="RNase_H_like"/>
    <property type="match status" value="1"/>
</dbReference>
<dbReference type="SUPFAM" id="SSF53098">
    <property type="entry name" value="Ribonuclease H-like"/>
    <property type="match status" value="1"/>
</dbReference>
<dbReference type="Gene3D" id="3.30.420.10">
    <property type="entry name" value="Ribonuclease H-like superfamily/Ribonuclease H"/>
    <property type="match status" value="1"/>
</dbReference>
<sequence>MTDEGCCLRCDALVETGTHAVRDCLFAANIWKWLVPQHDWAFFSSSSLEDWVKMILLKSYSSTIDVNIDGSVPKHTSSAAVGGVIRDHKRDWLFGFGMRIDRSGIFQIEARALYEGLVVTWHERFQQIEVESDNSILIDVVSNGYAVDSKPSEIRLIHTMILKK</sequence>
<organism evidence="2 3">
    <name type="scientific">Gossypium stocksii</name>
    <dbReference type="NCBI Taxonomy" id="47602"/>
    <lineage>
        <taxon>Eukaryota</taxon>
        <taxon>Viridiplantae</taxon>
        <taxon>Streptophyta</taxon>
        <taxon>Embryophyta</taxon>
        <taxon>Tracheophyta</taxon>
        <taxon>Spermatophyta</taxon>
        <taxon>Magnoliopsida</taxon>
        <taxon>eudicotyledons</taxon>
        <taxon>Gunneridae</taxon>
        <taxon>Pentapetalae</taxon>
        <taxon>rosids</taxon>
        <taxon>malvids</taxon>
        <taxon>Malvales</taxon>
        <taxon>Malvaceae</taxon>
        <taxon>Malvoideae</taxon>
        <taxon>Gossypium</taxon>
    </lineage>
</organism>
<evidence type="ECO:0000313" key="2">
    <source>
        <dbReference type="EMBL" id="KAH1072515.1"/>
    </source>
</evidence>
<dbReference type="AlphaFoldDB" id="A0A9D3V5W3"/>
<dbReference type="GO" id="GO:0004523">
    <property type="term" value="F:RNA-DNA hybrid ribonuclease activity"/>
    <property type="evidence" value="ECO:0007669"/>
    <property type="project" value="InterPro"/>
</dbReference>
<dbReference type="InterPro" id="IPR044730">
    <property type="entry name" value="RNase_H-like_dom_plant"/>
</dbReference>
<dbReference type="OrthoDB" id="978287at2759"/>
<reference evidence="2 3" key="1">
    <citation type="journal article" date="2021" name="Plant Biotechnol. J.">
        <title>Multi-omics assisted identification of the key and species-specific regulatory components of drought-tolerant mechanisms in Gossypium stocksii.</title>
        <authorList>
            <person name="Yu D."/>
            <person name="Ke L."/>
            <person name="Zhang D."/>
            <person name="Wu Y."/>
            <person name="Sun Y."/>
            <person name="Mei J."/>
            <person name="Sun J."/>
            <person name="Sun Y."/>
        </authorList>
    </citation>
    <scope>NUCLEOTIDE SEQUENCE [LARGE SCALE GENOMIC DNA]</scope>
    <source>
        <strain evidence="3">cv. E1</strain>
        <tissue evidence="2">Leaf</tissue>
    </source>
</reference>
<dbReference type="Proteomes" id="UP000828251">
    <property type="component" value="Unassembled WGS sequence"/>
</dbReference>
<keyword evidence="3" id="KW-1185">Reference proteome</keyword>
<protein>
    <recommendedName>
        <fullName evidence="1">RNase H type-1 domain-containing protein</fullName>
    </recommendedName>
</protein>
<dbReference type="InterPro" id="IPR036397">
    <property type="entry name" value="RNaseH_sf"/>
</dbReference>
<dbReference type="PANTHER" id="PTHR47723">
    <property type="entry name" value="OS05G0353850 PROTEIN"/>
    <property type="match status" value="1"/>
</dbReference>
<dbReference type="PANTHER" id="PTHR47723:SF24">
    <property type="entry name" value="RNASE H TYPE-1 DOMAIN-CONTAINING PROTEIN"/>
    <property type="match status" value="1"/>
</dbReference>
<accession>A0A9D3V5W3</accession>
<evidence type="ECO:0000259" key="1">
    <source>
        <dbReference type="Pfam" id="PF13456"/>
    </source>
</evidence>
<gene>
    <name evidence="2" type="ORF">J1N35_024843</name>
</gene>
<comment type="caution">
    <text evidence="2">The sequence shown here is derived from an EMBL/GenBank/DDBJ whole genome shotgun (WGS) entry which is preliminary data.</text>
</comment>
<dbReference type="InterPro" id="IPR012337">
    <property type="entry name" value="RNaseH-like_sf"/>
</dbReference>
<dbReference type="InterPro" id="IPR002156">
    <property type="entry name" value="RNaseH_domain"/>
</dbReference>
<dbReference type="EMBL" id="JAIQCV010000008">
    <property type="protein sequence ID" value="KAH1072515.1"/>
    <property type="molecule type" value="Genomic_DNA"/>
</dbReference>
<dbReference type="Pfam" id="PF13456">
    <property type="entry name" value="RVT_3"/>
    <property type="match status" value="1"/>
</dbReference>